<proteinExistence type="predicted"/>
<name>A0A3B7MJF0_9BACT</name>
<dbReference type="Proteomes" id="UP000263900">
    <property type="component" value="Chromosome"/>
</dbReference>
<dbReference type="KEGG" id="pseg:D3H65_03940"/>
<evidence type="ECO:0000313" key="2">
    <source>
        <dbReference type="EMBL" id="AXY73176.1"/>
    </source>
</evidence>
<evidence type="ECO:0000313" key="3">
    <source>
        <dbReference type="Proteomes" id="UP000263900"/>
    </source>
</evidence>
<protein>
    <recommendedName>
        <fullName evidence="1">DUF6933 domain-containing protein</fullName>
    </recommendedName>
</protein>
<evidence type="ECO:0000259" key="1">
    <source>
        <dbReference type="Pfam" id="PF22016"/>
    </source>
</evidence>
<feature type="domain" description="DUF6933" evidence="1">
    <location>
        <begin position="8"/>
        <end position="120"/>
    </location>
</feature>
<accession>A0A3B7MJF0</accession>
<sequence length="135" mass="15838">MPTGFPGKLMVMYVHEPSLMTIVCRGKTIKGSWDEFVLRLPLLLEKYNFQPSFIQAEMALVNGYVVGKTNSRSMLGYMNQQVKQLEYDCSLFASYDHISQDILEERMMEYLYQPADKKKPFTTAVEYWKEWMILP</sequence>
<dbReference type="InterPro" id="IPR053864">
    <property type="entry name" value="DUF6933"/>
</dbReference>
<dbReference type="Pfam" id="PF22016">
    <property type="entry name" value="DUF6933"/>
    <property type="match status" value="1"/>
</dbReference>
<organism evidence="2 3">
    <name type="scientific">Paraflavitalea soli</name>
    <dbReference type="NCBI Taxonomy" id="2315862"/>
    <lineage>
        <taxon>Bacteria</taxon>
        <taxon>Pseudomonadati</taxon>
        <taxon>Bacteroidota</taxon>
        <taxon>Chitinophagia</taxon>
        <taxon>Chitinophagales</taxon>
        <taxon>Chitinophagaceae</taxon>
        <taxon>Paraflavitalea</taxon>
    </lineage>
</organism>
<gene>
    <name evidence="2" type="ORF">D3H65_03940</name>
</gene>
<reference evidence="2 3" key="1">
    <citation type="submission" date="2018-09" db="EMBL/GenBank/DDBJ databases">
        <title>Genome sequencing of strain 6GH32-13.</title>
        <authorList>
            <person name="Weon H.-Y."/>
            <person name="Heo J."/>
            <person name="Kwon S.-W."/>
        </authorList>
    </citation>
    <scope>NUCLEOTIDE SEQUENCE [LARGE SCALE GENOMIC DNA]</scope>
    <source>
        <strain evidence="2 3">5GH32-13</strain>
    </source>
</reference>
<dbReference type="OrthoDB" id="656465at2"/>
<dbReference type="EMBL" id="CP032157">
    <property type="protein sequence ID" value="AXY73176.1"/>
    <property type="molecule type" value="Genomic_DNA"/>
</dbReference>
<dbReference type="AlphaFoldDB" id="A0A3B7MJF0"/>
<keyword evidence="3" id="KW-1185">Reference proteome</keyword>